<gene>
    <name evidence="2" type="ORF">RB614_19690</name>
</gene>
<reference evidence="2 3" key="1">
    <citation type="submission" date="2023-08" db="EMBL/GenBank/DDBJ databases">
        <title>Phytohabitans sansha sp. nov., isolated from marine sediment.</title>
        <authorList>
            <person name="Zhao Y."/>
            <person name="Yi K."/>
        </authorList>
    </citation>
    <scope>NUCLEOTIDE SEQUENCE [LARGE SCALE GENOMIC DNA]</scope>
    <source>
        <strain evidence="2 3">ZYX-F-186</strain>
    </source>
</reference>
<evidence type="ECO:0000313" key="3">
    <source>
        <dbReference type="Proteomes" id="UP001230908"/>
    </source>
</evidence>
<accession>A0ABU0ZLG6</accession>
<protein>
    <submittedName>
        <fullName evidence="2">Uncharacterized protein</fullName>
    </submittedName>
</protein>
<keyword evidence="3" id="KW-1185">Reference proteome</keyword>
<evidence type="ECO:0000256" key="1">
    <source>
        <dbReference type="SAM" id="Coils"/>
    </source>
</evidence>
<feature type="coiled-coil region" evidence="1">
    <location>
        <begin position="5"/>
        <end position="32"/>
    </location>
</feature>
<sequence>MLDDLEAATRAFREAQAAVGDAEQALADVKAKVPQARERLHAAIVRAAKAGTRQGEIVAVTGYNRESVRRILRAGGVEAD</sequence>
<dbReference type="RefSeq" id="WP_308714017.1">
    <property type="nucleotide sequence ID" value="NZ_JAVHUY010000017.1"/>
</dbReference>
<proteinExistence type="predicted"/>
<keyword evidence="1" id="KW-0175">Coiled coil</keyword>
<dbReference type="Proteomes" id="UP001230908">
    <property type="component" value="Unassembled WGS sequence"/>
</dbReference>
<organism evidence="2 3">
    <name type="scientific">Phytohabitans maris</name>
    <dbReference type="NCBI Taxonomy" id="3071409"/>
    <lineage>
        <taxon>Bacteria</taxon>
        <taxon>Bacillati</taxon>
        <taxon>Actinomycetota</taxon>
        <taxon>Actinomycetes</taxon>
        <taxon>Micromonosporales</taxon>
        <taxon>Micromonosporaceae</taxon>
    </lineage>
</organism>
<evidence type="ECO:0000313" key="2">
    <source>
        <dbReference type="EMBL" id="MDQ7906742.1"/>
    </source>
</evidence>
<name>A0ABU0ZLG6_9ACTN</name>
<dbReference type="EMBL" id="JAVHUY010000017">
    <property type="protein sequence ID" value="MDQ7906742.1"/>
    <property type="molecule type" value="Genomic_DNA"/>
</dbReference>
<comment type="caution">
    <text evidence="2">The sequence shown here is derived from an EMBL/GenBank/DDBJ whole genome shotgun (WGS) entry which is preliminary data.</text>
</comment>